<dbReference type="InterPro" id="IPR006083">
    <property type="entry name" value="PRK/URK"/>
</dbReference>
<dbReference type="EMBL" id="BFEA01000361">
    <property type="protein sequence ID" value="GBG80950.1"/>
    <property type="molecule type" value="Genomic_DNA"/>
</dbReference>
<dbReference type="Pfam" id="PF01928">
    <property type="entry name" value="CYTH"/>
    <property type="match status" value="1"/>
</dbReference>
<protein>
    <recommendedName>
        <fullName evidence="2">CYTH domain-containing protein</fullName>
    </recommendedName>
</protein>
<dbReference type="SUPFAM" id="SSF52540">
    <property type="entry name" value="P-loop containing nucleoside triphosphate hydrolases"/>
    <property type="match status" value="1"/>
</dbReference>
<dbReference type="Gene3D" id="2.40.320.10">
    <property type="entry name" value="Hypothetical Protein Pfu-838710-001"/>
    <property type="match status" value="1"/>
</dbReference>
<dbReference type="Pfam" id="PF00485">
    <property type="entry name" value="PRK"/>
    <property type="match status" value="1"/>
</dbReference>
<feature type="compositionally biased region" description="Basic and acidic residues" evidence="1">
    <location>
        <begin position="506"/>
        <end position="517"/>
    </location>
</feature>
<dbReference type="GO" id="GO:0016301">
    <property type="term" value="F:kinase activity"/>
    <property type="evidence" value="ECO:0007669"/>
    <property type="project" value="InterPro"/>
</dbReference>
<name>A0A388LF55_CHABU</name>
<evidence type="ECO:0000256" key="1">
    <source>
        <dbReference type="SAM" id="MobiDB-lite"/>
    </source>
</evidence>
<gene>
    <name evidence="3" type="ORF">CBR_g31507</name>
</gene>
<dbReference type="PANTHER" id="PTHR10285">
    <property type="entry name" value="URIDINE KINASE"/>
    <property type="match status" value="1"/>
</dbReference>
<dbReference type="PROSITE" id="PS51707">
    <property type="entry name" value="CYTH"/>
    <property type="match status" value="1"/>
</dbReference>
<evidence type="ECO:0000313" key="4">
    <source>
        <dbReference type="Proteomes" id="UP000265515"/>
    </source>
</evidence>
<dbReference type="InterPro" id="IPR027417">
    <property type="entry name" value="P-loop_NTPase"/>
</dbReference>
<organism evidence="3 4">
    <name type="scientific">Chara braunii</name>
    <name type="common">Braun's stonewort</name>
    <dbReference type="NCBI Taxonomy" id="69332"/>
    <lineage>
        <taxon>Eukaryota</taxon>
        <taxon>Viridiplantae</taxon>
        <taxon>Streptophyta</taxon>
        <taxon>Charophyceae</taxon>
        <taxon>Charales</taxon>
        <taxon>Characeae</taxon>
        <taxon>Chara</taxon>
    </lineage>
</organism>
<sequence>MEMSAAGLATNGGVESRGRRRAGLLKHQLQLLKRKDGDQSRYEIAPISEPLSFEKGFFLFIRALQLLTQHNDGLLVVGLAGPSGAGKTVFSEKVSDFLQGIAIISMDNYNDSSRVIDGNFDDPRLIDFDTLLENVNTLKAGQAVEIPIYDFRQSRRVGYRKVEVPPSRVLVVEGIYALNEKLRPLLDLRVSITGGVHFDLVKRVLRDIDRSGQEPEDIIHQISETVYPMYKAFIEPDLETAHIKIVNKFNPFTGFQNASYILKSPKVISEDQIRAQLSPNHKEFTEQTYDIYLLPPGEDPETCQSYLRMRNRDGRYSLMFEEWVTDGPFIISPRITFEVSVRILGGLMALGYEMGTILKRSSHVFHDDHVTIKLDTFEQLRRCYIQIQGKDRQQVDEIGRQLGLEGTYVPRSYIEQVQLEKLTAEFQSLPEELKNRLIIDDGPASPLAQRWTLRHPNKSLTLPQKGETSPGGRKEGSGSLLSLGANQQSMRERGQSEEGVWNVDGRNSRRDRIGSLDTSLARERERVISLDNPSSSSGLLACPEGQATVLEQLSAIAEKMDEMMVRMSLLENRIPQLCNGATSGTYVRVPSGGSDGGRRGDTGNGCAATNKRPGVGVGNVQKNNSFSFKAGSPTEVISRTELVGDPPEVQGKQFVQYAVEAVGEEMKRINHGQLHMSRQLTILGDMLGSVNAWNKKEMRERDCEGMFGVDGRVLKRIRVAASLCGLAGLVALSSYVIKARSNSSSS</sequence>
<accession>A0A388LF55</accession>
<dbReference type="InterPro" id="IPR033469">
    <property type="entry name" value="CYTH-like_dom_sf"/>
</dbReference>
<evidence type="ECO:0000313" key="3">
    <source>
        <dbReference type="EMBL" id="GBG80950.1"/>
    </source>
</evidence>
<dbReference type="PRINTS" id="PR00988">
    <property type="entry name" value="URIDINKINASE"/>
</dbReference>
<comment type="caution">
    <text evidence="3">The sequence shown here is derived from an EMBL/GenBank/DDBJ whole genome shotgun (WGS) entry which is preliminary data.</text>
</comment>
<dbReference type="GO" id="GO:0005524">
    <property type="term" value="F:ATP binding"/>
    <property type="evidence" value="ECO:0007669"/>
    <property type="project" value="InterPro"/>
</dbReference>
<dbReference type="SUPFAM" id="SSF55154">
    <property type="entry name" value="CYTH-like phosphatases"/>
    <property type="match status" value="1"/>
</dbReference>
<feature type="domain" description="CYTH" evidence="2">
    <location>
        <begin position="257"/>
        <end position="419"/>
    </location>
</feature>
<feature type="region of interest" description="Disordered" evidence="1">
    <location>
        <begin position="588"/>
        <end position="619"/>
    </location>
</feature>
<dbReference type="Proteomes" id="UP000265515">
    <property type="component" value="Unassembled WGS sequence"/>
</dbReference>
<dbReference type="AlphaFoldDB" id="A0A388LF55"/>
<reference evidence="3 4" key="1">
    <citation type="journal article" date="2018" name="Cell">
        <title>The Chara Genome: Secondary Complexity and Implications for Plant Terrestrialization.</title>
        <authorList>
            <person name="Nishiyama T."/>
            <person name="Sakayama H."/>
            <person name="Vries J.D."/>
            <person name="Buschmann H."/>
            <person name="Saint-Marcoux D."/>
            <person name="Ullrich K.K."/>
            <person name="Haas F.B."/>
            <person name="Vanderstraeten L."/>
            <person name="Becker D."/>
            <person name="Lang D."/>
            <person name="Vosolsobe S."/>
            <person name="Rombauts S."/>
            <person name="Wilhelmsson P.K.I."/>
            <person name="Janitza P."/>
            <person name="Kern R."/>
            <person name="Heyl A."/>
            <person name="Rumpler F."/>
            <person name="Villalobos L.I.A.C."/>
            <person name="Clay J.M."/>
            <person name="Skokan R."/>
            <person name="Toyoda A."/>
            <person name="Suzuki Y."/>
            <person name="Kagoshima H."/>
            <person name="Schijlen E."/>
            <person name="Tajeshwar N."/>
            <person name="Catarino B."/>
            <person name="Hetherington A.J."/>
            <person name="Saltykova A."/>
            <person name="Bonnot C."/>
            <person name="Breuninger H."/>
            <person name="Symeonidi A."/>
            <person name="Radhakrishnan G.V."/>
            <person name="Van Nieuwerburgh F."/>
            <person name="Deforce D."/>
            <person name="Chang C."/>
            <person name="Karol K.G."/>
            <person name="Hedrich R."/>
            <person name="Ulvskov P."/>
            <person name="Glockner G."/>
            <person name="Delwiche C.F."/>
            <person name="Petrasek J."/>
            <person name="Van de Peer Y."/>
            <person name="Friml J."/>
            <person name="Beilby M."/>
            <person name="Dolan L."/>
            <person name="Kohara Y."/>
            <person name="Sugano S."/>
            <person name="Fujiyama A."/>
            <person name="Delaux P.-M."/>
            <person name="Quint M."/>
            <person name="TheiBen G."/>
            <person name="Hagemann M."/>
            <person name="Harholt J."/>
            <person name="Dunand C."/>
            <person name="Zachgo S."/>
            <person name="Langdale J."/>
            <person name="Maumus F."/>
            <person name="Straeten D.V.D."/>
            <person name="Gould S.B."/>
            <person name="Rensing S.A."/>
        </authorList>
    </citation>
    <scope>NUCLEOTIDE SEQUENCE [LARGE SCALE GENOMIC DNA]</scope>
    <source>
        <strain evidence="3 4">S276</strain>
    </source>
</reference>
<dbReference type="Gene3D" id="3.40.50.300">
    <property type="entry name" value="P-loop containing nucleotide triphosphate hydrolases"/>
    <property type="match status" value="1"/>
</dbReference>
<proteinExistence type="predicted"/>
<evidence type="ECO:0000259" key="2">
    <source>
        <dbReference type="PROSITE" id="PS51707"/>
    </source>
</evidence>
<dbReference type="STRING" id="69332.A0A388LF55"/>
<dbReference type="OrthoDB" id="10257085at2759"/>
<dbReference type="GO" id="GO:0016462">
    <property type="term" value="F:pyrophosphatase activity"/>
    <property type="evidence" value="ECO:0007669"/>
    <property type="project" value="UniProtKB-ARBA"/>
</dbReference>
<dbReference type="Gramene" id="GBG80950">
    <property type="protein sequence ID" value="GBG80950"/>
    <property type="gene ID" value="CBR_g31507"/>
</dbReference>
<dbReference type="CDD" id="cd02028">
    <property type="entry name" value="UMPK_like"/>
    <property type="match status" value="1"/>
</dbReference>
<keyword evidence="4" id="KW-1185">Reference proteome</keyword>
<dbReference type="InterPro" id="IPR023577">
    <property type="entry name" value="CYTH_domain"/>
</dbReference>
<feature type="region of interest" description="Disordered" evidence="1">
    <location>
        <begin position="450"/>
        <end position="517"/>
    </location>
</feature>